<gene>
    <name evidence="2" type="ORF">ACFOZ4_33990</name>
</gene>
<evidence type="ECO:0000256" key="1">
    <source>
        <dbReference type="SAM" id="Phobius"/>
    </source>
</evidence>
<keyword evidence="1" id="KW-0472">Membrane</keyword>
<sequence>MPPVWTQRDQLQAHRFLRRRVVSALQAGQANPPTPPARAFVVAFGIGVIAAALLVAAFAIYGVLRPGASG</sequence>
<dbReference type="InterPro" id="IPR007795">
    <property type="entry name" value="T7SS_EccB"/>
</dbReference>
<dbReference type="Pfam" id="PF05108">
    <property type="entry name" value="T7SS_ESX1_EccB"/>
    <property type="match status" value="1"/>
</dbReference>
<comment type="caution">
    <text evidence="2">The sequence shown here is derived from an EMBL/GenBank/DDBJ whole genome shotgun (WGS) entry which is preliminary data.</text>
</comment>
<proteinExistence type="predicted"/>
<dbReference type="EMBL" id="JBHSAY010000023">
    <property type="protein sequence ID" value="MFC4135653.1"/>
    <property type="molecule type" value="Genomic_DNA"/>
</dbReference>
<keyword evidence="3" id="KW-1185">Reference proteome</keyword>
<feature type="transmembrane region" description="Helical" evidence="1">
    <location>
        <begin position="39"/>
        <end position="64"/>
    </location>
</feature>
<evidence type="ECO:0000313" key="3">
    <source>
        <dbReference type="Proteomes" id="UP001595816"/>
    </source>
</evidence>
<evidence type="ECO:0000313" key="2">
    <source>
        <dbReference type="EMBL" id="MFC4135653.1"/>
    </source>
</evidence>
<dbReference type="RefSeq" id="WP_253750009.1">
    <property type="nucleotide sequence ID" value="NZ_JAMZDZ010000001.1"/>
</dbReference>
<keyword evidence="1" id="KW-0812">Transmembrane</keyword>
<reference evidence="3" key="1">
    <citation type="journal article" date="2019" name="Int. J. Syst. Evol. Microbiol.">
        <title>The Global Catalogue of Microorganisms (GCM) 10K type strain sequencing project: providing services to taxonomists for standard genome sequencing and annotation.</title>
        <authorList>
            <consortium name="The Broad Institute Genomics Platform"/>
            <consortium name="The Broad Institute Genome Sequencing Center for Infectious Disease"/>
            <person name="Wu L."/>
            <person name="Ma J."/>
        </authorList>
    </citation>
    <scope>NUCLEOTIDE SEQUENCE [LARGE SCALE GENOMIC DNA]</scope>
    <source>
        <strain evidence="3">CGMCC 4.7289</strain>
    </source>
</reference>
<name>A0ABV8LZ79_9ACTN</name>
<dbReference type="Proteomes" id="UP001595816">
    <property type="component" value="Unassembled WGS sequence"/>
</dbReference>
<accession>A0ABV8LZ79</accession>
<protein>
    <submittedName>
        <fullName evidence="2">Type VII secretion protein EccB</fullName>
    </submittedName>
</protein>
<keyword evidence="1" id="KW-1133">Transmembrane helix</keyword>
<organism evidence="2 3">
    <name type="scientific">Hamadaea flava</name>
    <dbReference type="NCBI Taxonomy" id="1742688"/>
    <lineage>
        <taxon>Bacteria</taxon>
        <taxon>Bacillati</taxon>
        <taxon>Actinomycetota</taxon>
        <taxon>Actinomycetes</taxon>
        <taxon>Micromonosporales</taxon>
        <taxon>Micromonosporaceae</taxon>
        <taxon>Hamadaea</taxon>
    </lineage>
</organism>